<feature type="domain" description="Amidase" evidence="1">
    <location>
        <begin position="40"/>
        <end position="463"/>
    </location>
</feature>
<evidence type="ECO:0000313" key="2">
    <source>
        <dbReference type="EMBL" id="CAB4572027.1"/>
    </source>
</evidence>
<protein>
    <submittedName>
        <fullName evidence="2">Unannotated protein</fullName>
    </submittedName>
</protein>
<dbReference type="PROSITE" id="PS00571">
    <property type="entry name" value="AMIDASES"/>
    <property type="match status" value="1"/>
</dbReference>
<reference evidence="2" key="1">
    <citation type="submission" date="2020-05" db="EMBL/GenBank/DDBJ databases">
        <authorList>
            <person name="Chiriac C."/>
            <person name="Salcher M."/>
            <person name="Ghai R."/>
            <person name="Kavagutti S V."/>
        </authorList>
    </citation>
    <scope>NUCLEOTIDE SEQUENCE</scope>
</reference>
<name>A0A6J6E795_9ZZZZ</name>
<dbReference type="PANTHER" id="PTHR43372">
    <property type="entry name" value="FATTY-ACID AMIDE HYDROLASE"/>
    <property type="match status" value="1"/>
</dbReference>
<dbReference type="EMBL" id="CAEZSR010000101">
    <property type="protein sequence ID" value="CAB4572027.1"/>
    <property type="molecule type" value="Genomic_DNA"/>
</dbReference>
<dbReference type="InterPro" id="IPR036928">
    <property type="entry name" value="AS_sf"/>
</dbReference>
<dbReference type="PANTHER" id="PTHR43372:SF4">
    <property type="entry name" value="FATTY-ACID AMIDE HYDROLASE 2"/>
    <property type="match status" value="1"/>
</dbReference>
<dbReference type="SUPFAM" id="SSF75304">
    <property type="entry name" value="Amidase signature (AS) enzymes"/>
    <property type="match status" value="1"/>
</dbReference>
<dbReference type="Gene3D" id="3.90.1300.10">
    <property type="entry name" value="Amidase signature (AS) domain"/>
    <property type="match status" value="1"/>
</dbReference>
<evidence type="ECO:0000259" key="1">
    <source>
        <dbReference type="Pfam" id="PF01425"/>
    </source>
</evidence>
<sequence>MGAGTPWIGQNRPVLHDDVAYLSALELRRRFEARELSPVEVLDALIDRIEALEPRVNAVVDRRYAEARAEAEHAAERYLGQHGGPRPLEGLPVATKEEHPMVGRPWTQGSFTEQHVVAPIDHPIIERIQGAGGVIHVRVATPEFSCAGFCHTEMWGITRNPWNTDYSPGGSSGGTGAALAAGYAPLGTGSDIGGSIRIPSSLSGVVGFKPPFGRVPALPPYNLDQYCHDGPMARSVGDLALIENVVAGQHWRDVVSLRDTPVLPTSFDGVQGMRVALCLRLGDWPLAPEVEANTRRVGESLAAAGAIVEEVTLPWTRDRIWSAAQAHFAGIMGAGIAKIASAHGDQLNDYTRAFAASMRSDLSYYEGMELEGRLFEPLGQLFEHHDALVCPTMATDGFVAGHSYVDGPWDVGGEDVGHHILMCMTLPFNLFSRCPVVAVPSGRAANGVPTGVQVVGRTYDDATAFRVAAAVESTGVGYHDPSWRPPL</sequence>
<dbReference type="InterPro" id="IPR020556">
    <property type="entry name" value="Amidase_CS"/>
</dbReference>
<dbReference type="AlphaFoldDB" id="A0A6J6E795"/>
<organism evidence="2">
    <name type="scientific">freshwater metagenome</name>
    <dbReference type="NCBI Taxonomy" id="449393"/>
    <lineage>
        <taxon>unclassified sequences</taxon>
        <taxon>metagenomes</taxon>
        <taxon>ecological metagenomes</taxon>
    </lineage>
</organism>
<dbReference type="Pfam" id="PF01425">
    <property type="entry name" value="Amidase"/>
    <property type="match status" value="1"/>
</dbReference>
<proteinExistence type="predicted"/>
<dbReference type="InterPro" id="IPR023631">
    <property type="entry name" value="Amidase_dom"/>
</dbReference>
<accession>A0A6J6E795</accession>
<dbReference type="InterPro" id="IPR052739">
    <property type="entry name" value="FAAH2"/>
</dbReference>
<gene>
    <name evidence="2" type="ORF">UFOPK1493_02465</name>
</gene>
<dbReference type="GO" id="GO:0012505">
    <property type="term" value="C:endomembrane system"/>
    <property type="evidence" value="ECO:0007669"/>
    <property type="project" value="TreeGrafter"/>
</dbReference>